<reference evidence="3" key="1">
    <citation type="submission" date="2022-11" db="EMBL/GenBank/DDBJ databases">
        <title>Marilongibacter aestuarii gen. nov., sp. nov., isolated from tidal flat sediment.</title>
        <authorList>
            <person name="Jiayan W."/>
        </authorList>
    </citation>
    <scope>NUCLEOTIDE SEQUENCE</scope>
    <source>
        <strain evidence="3">Z1-6</strain>
    </source>
</reference>
<dbReference type="SMART" id="SM00450">
    <property type="entry name" value="RHOD"/>
    <property type="match status" value="1"/>
</dbReference>
<dbReference type="SUPFAM" id="SSF52821">
    <property type="entry name" value="Rhodanese/Cell cycle control phosphatase"/>
    <property type="match status" value="1"/>
</dbReference>
<proteinExistence type="predicted"/>
<organism evidence="3 4">
    <name type="scientific">Draconibacterium aestuarii</name>
    <dbReference type="NCBI Taxonomy" id="2998507"/>
    <lineage>
        <taxon>Bacteria</taxon>
        <taxon>Pseudomonadati</taxon>
        <taxon>Bacteroidota</taxon>
        <taxon>Bacteroidia</taxon>
        <taxon>Marinilabiliales</taxon>
        <taxon>Prolixibacteraceae</taxon>
        <taxon>Draconibacterium</taxon>
    </lineage>
</organism>
<sequence length="160" mass="18094">MYKILTVLTLAFILTLNAKAQETAVYNSYKEMVAAAKQEVELISISDFHTMYVKAVSVGAKDYTLLDIRTEAEYDAGSIPGAFLMQRGVLESHLEKDEIWKAYKHPKPQKDDRIVLYCRSGSRSALAAKSLKMLGYTNVLSLEGGWKGWHEKYPKLIKNE</sequence>
<keyword evidence="4" id="KW-1185">Reference proteome</keyword>
<dbReference type="InterPro" id="IPR001763">
    <property type="entry name" value="Rhodanese-like_dom"/>
</dbReference>
<evidence type="ECO:0000256" key="1">
    <source>
        <dbReference type="SAM" id="SignalP"/>
    </source>
</evidence>
<dbReference type="InterPro" id="IPR036873">
    <property type="entry name" value="Rhodanese-like_dom_sf"/>
</dbReference>
<dbReference type="AlphaFoldDB" id="A0A9X3F8A3"/>
<feature type="domain" description="Rhodanese" evidence="2">
    <location>
        <begin position="59"/>
        <end position="158"/>
    </location>
</feature>
<dbReference type="RefSeq" id="WP_343332945.1">
    <property type="nucleotide sequence ID" value="NZ_JAPOHD010000020.1"/>
</dbReference>
<dbReference type="PANTHER" id="PTHR44086">
    <property type="entry name" value="THIOSULFATE SULFURTRANSFERASE RDL2, MITOCHONDRIAL-RELATED"/>
    <property type="match status" value="1"/>
</dbReference>
<gene>
    <name evidence="3" type="ORF">OU798_09675</name>
</gene>
<evidence type="ECO:0000259" key="2">
    <source>
        <dbReference type="PROSITE" id="PS50206"/>
    </source>
</evidence>
<feature type="chain" id="PRO_5040786013" evidence="1">
    <location>
        <begin position="21"/>
        <end position="160"/>
    </location>
</feature>
<feature type="signal peptide" evidence="1">
    <location>
        <begin position="1"/>
        <end position="20"/>
    </location>
</feature>
<keyword evidence="1" id="KW-0732">Signal</keyword>
<name>A0A9X3F8A3_9BACT</name>
<dbReference type="Gene3D" id="3.40.250.10">
    <property type="entry name" value="Rhodanese-like domain"/>
    <property type="match status" value="1"/>
</dbReference>
<accession>A0A9X3F8A3</accession>
<dbReference type="PROSITE" id="PS50206">
    <property type="entry name" value="RHODANESE_3"/>
    <property type="match status" value="1"/>
</dbReference>
<evidence type="ECO:0000313" key="4">
    <source>
        <dbReference type="Proteomes" id="UP001145087"/>
    </source>
</evidence>
<dbReference type="Proteomes" id="UP001145087">
    <property type="component" value="Unassembled WGS sequence"/>
</dbReference>
<dbReference type="PANTHER" id="PTHR44086:SF10">
    <property type="entry name" value="THIOSULFATE SULFURTRANSFERASE_RHODANESE-LIKE DOMAIN-CONTAINING PROTEIN 3"/>
    <property type="match status" value="1"/>
</dbReference>
<evidence type="ECO:0000313" key="3">
    <source>
        <dbReference type="EMBL" id="MCY1720611.1"/>
    </source>
</evidence>
<dbReference type="CDD" id="cd00158">
    <property type="entry name" value="RHOD"/>
    <property type="match status" value="1"/>
</dbReference>
<dbReference type="EMBL" id="JAPOHD010000020">
    <property type="protein sequence ID" value="MCY1720611.1"/>
    <property type="molecule type" value="Genomic_DNA"/>
</dbReference>
<protein>
    <submittedName>
        <fullName evidence="3">Rhodanese-like domain-containing protein</fullName>
    </submittedName>
</protein>
<dbReference type="Pfam" id="PF00581">
    <property type="entry name" value="Rhodanese"/>
    <property type="match status" value="1"/>
</dbReference>
<dbReference type="GO" id="GO:0004792">
    <property type="term" value="F:thiosulfate-cyanide sulfurtransferase activity"/>
    <property type="evidence" value="ECO:0007669"/>
    <property type="project" value="TreeGrafter"/>
</dbReference>
<comment type="caution">
    <text evidence="3">The sequence shown here is derived from an EMBL/GenBank/DDBJ whole genome shotgun (WGS) entry which is preliminary data.</text>
</comment>